<dbReference type="PROSITE" id="PS50280">
    <property type="entry name" value="SET"/>
    <property type="match status" value="1"/>
</dbReference>
<dbReference type="GO" id="GO:0005694">
    <property type="term" value="C:chromosome"/>
    <property type="evidence" value="ECO:0007669"/>
    <property type="project" value="UniProtKB-SubCell"/>
</dbReference>
<evidence type="ECO:0008006" key="12">
    <source>
        <dbReference type="Google" id="ProtNLM"/>
    </source>
</evidence>
<keyword evidence="11" id="KW-1185">Reference proteome</keyword>
<reference evidence="10 11" key="1">
    <citation type="submission" date="2019-05" db="EMBL/GenBank/DDBJ databases">
        <title>Mikania micrantha, genome provides insights into the molecular mechanism of rapid growth.</title>
        <authorList>
            <person name="Liu B."/>
        </authorList>
    </citation>
    <scope>NUCLEOTIDE SEQUENCE [LARGE SCALE GENOMIC DNA]</scope>
    <source>
        <strain evidence="10">NLD-2019</strain>
        <tissue evidence="10">Leaf</tissue>
    </source>
</reference>
<dbReference type="EMBL" id="SZYD01000010">
    <property type="protein sequence ID" value="KAD4983266.1"/>
    <property type="molecule type" value="Genomic_DNA"/>
</dbReference>
<dbReference type="InterPro" id="IPR007728">
    <property type="entry name" value="Pre-SET_dom"/>
</dbReference>
<dbReference type="SUPFAM" id="SSF88697">
    <property type="entry name" value="PUA domain-like"/>
    <property type="match status" value="1"/>
</dbReference>
<dbReference type="InterPro" id="IPR046341">
    <property type="entry name" value="SET_dom_sf"/>
</dbReference>
<dbReference type="InterPro" id="IPR051357">
    <property type="entry name" value="H3K9_HMTase_SUVAR3-9"/>
</dbReference>
<dbReference type="InterPro" id="IPR015947">
    <property type="entry name" value="PUA-like_sf"/>
</dbReference>
<evidence type="ECO:0000259" key="6">
    <source>
        <dbReference type="PROSITE" id="PS50090"/>
    </source>
</evidence>
<sequence length="984" mass="111828">MRMLCFFSGENPRQEAMDNGRLDVSVTKHFGQRVQKVGSEESPMKKRCSPRLRQLPESKRPYYGPPRKHTSDASNLHFSTEDKSADRESKKRNENIPKGGLLTRFKSVLDTTDQKLLDLAYVAHTRNDKARVKKTLRIYTKYYLHFFQVIVFILHLQFYRFLKEQSACDYDNRQIAKHLDLKKEGVCEASGNRFIRRPDLKAISKMIECNEVLFPTKRFGHLPGIDVGYQFYSRAEMVAIGLHSLWLNDIDYMGLSYKIMEEFKEYTFPIAVAIVLPSQYNDDQDISEDVVYTGQGGNDLMCSTHQFKNQEISRGKLALKNSMEQSVPVRVIRGHTGDNHFKIYTYDGLYKVSECWPAEGVSGFVVYKYRLERLEGQPKLTSNQVQCSNGRLRVPVKSPMLACLDITEGQEDMHIPAVNTIDDTTITGFTYTKHNQVFSNLKLPPNADGCDCKGYCKNPKTCSCARLNGVDFPYVRSNGGRLIEAKDVVFECGPNCRCGPGCINRISQRGIKYQLEVVFRTGDRGWAVKTKDFIPSGAPVCEYIGELRRTNELDNVGENDYIFEIDCWQTMKGIGGRERRLGDVSECLSVEAVGFKNSMLEPEPEFCIDAGRIGNVARFINHSCDPNLFVQCVLSSHHDLKLARIVLFASDNIPPMQELTYDYGYALDSVVDNNGPPKRRYRVTVKSDVHLMALERLTLAPVVLPTTGADDELSKAPRLPRWTRQELLVLIQGKRVAENRVRRGRALGSSQSQVEPKWSSVSSYCKRHGVNRGPVQCRKRWSNLAGDFKKIKEWESQIKEEAESFWVMRNDLRRERKLPGFFDREVYDILDGSSATPTPTPAGLVLSLAPSQPQPQPQPETEKEVVFDSGRTAATDDDLFPDDPMGKDDPAPISAPVFDAHKETSPSPSPRPEERKRKRDAEEMSLQKQLIEAMERNGRLLSSQLEIQNTNSQLDREQRKDDAHSLFSVLNKLADAMLRIADKL</sequence>
<dbReference type="SUPFAM" id="SSF82199">
    <property type="entry name" value="SET domain"/>
    <property type="match status" value="1"/>
</dbReference>
<comment type="subcellular location">
    <subcellularLocation>
        <location evidence="1">Chromosome</location>
    </subcellularLocation>
    <subcellularLocation>
        <location evidence="4">Nucleus</location>
    </subcellularLocation>
</comment>
<evidence type="ECO:0000256" key="4">
    <source>
        <dbReference type="PROSITE-ProRule" id="PRU00358"/>
    </source>
</evidence>
<dbReference type="GO" id="GO:0005634">
    <property type="term" value="C:nucleus"/>
    <property type="evidence" value="ECO:0007669"/>
    <property type="project" value="UniProtKB-SubCell"/>
</dbReference>
<keyword evidence="2" id="KW-0158">Chromosome</keyword>
<feature type="domain" description="SET" evidence="7">
    <location>
        <begin position="514"/>
        <end position="664"/>
    </location>
</feature>
<evidence type="ECO:0000256" key="3">
    <source>
        <dbReference type="ARBA" id="ARBA00023242"/>
    </source>
</evidence>
<dbReference type="PROSITE" id="PS50867">
    <property type="entry name" value="PRE_SET"/>
    <property type="match status" value="1"/>
</dbReference>
<dbReference type="PROSITE" id="PS50090">
    <property type="entry name" value="MYB_LIKE"/>
    <property type="match status" value="1"/>
</dbReference>
<dbReference type="PANTHER" id="PTHR45660">
    <property type="entry name" value="HISTONE-LYSINE N-METHYLTRANSFERASE SETMAR"/>
    <property type="match status" value="1"/>
</dbReference>
<dbReference type="Pfam" id="PF00856">
    <property type="entry name" value="SET"/>
    <property type="match status" value="1"/>
</dbReference>
<dbReference type="InterPro" id="IPR003105">
    <property type="entry name" value="SRA_YDG"/>
</dbReference>
<dbReference type="SMART" id="SM00317">
    <property type="entry name" value="SET"/>
    <property type="match status" value="1"/>
</dbReference>
<dbReference type="Pfam" id="PF13837">
    <property type="entry name" value="Myb_DNA-bind_4"/>
    <property type="match status" value="1"/>
</dbReference>
<dbReference type="Proteomes" id="UP000326396">
    <property type="component" value="Linkage Group LG18"/>
</dbReference>
<dbReference type="Gene3D" id="1.10.10.60">
    <property type="entry name" value="Homeodomain-like"/>
    <property type="match status" value="1"/>
</dbReference>
<dbReference type="InterPro" id="IPR001005">
    <property type="entry name" value="SANT/Myb"/>
</dbReference>
<dbReference type="InterPro" id="IPR044822">
    <property type="entry name" value="Myb_DNA-bind_4"/>
</dbReference>
<dbReference type="Gene3D" id="2.170.270.10">
    <property type="entry name" value="SET domain"/>
    <property type="match status" value="1"/>
</dbReference>
<evidence type="ECO:0000256" key="1">
    <source>
        <dbReference type="ARBA" id="ARBA00004286"/>
    </source>
</evidence>
<evidence type="ECO:0000259" key="8">
    <source>
        <dbReference type="PROSITE" id="PS50867"/>
    </source>
</evidence>
<organism evidence="10 11">
    <name type="scientific">Mikania micrantha</name>
    <name type="common">bitter vine</name>
    <dbReference type="NCBI Taxonomy" id="192012"/>
    <lineage>
        <taxon>Eukaryota</taxon>
        <taxon>Viridiplantae</taxon>
        <taxon>Streptophyta</taxon>
        <taxon>Embryophyta</taxon>
        <taxon>Tracheophyta</taxon>
        <taxon>Spermatophyta</taxon>
        <taxon>Magnoliopsida</taxon>
        <taxon>eudicotyledons</taxon>
        <taxon>Gunneridae</taxon>
        <taxon>Pentapetalae</taxon>
        <taxon>asterids</taxon>
        <taxon>campanulids</taxon>
        <taxon>Asterales</taxon>
        <taxon>Asteraceae</taxon>
        <taxon>Asteroideae</taxon>
        <taxon>Heliantheae alliance</taxon>
        <taxon>Eupatorieae</taxon>
        <taxon>Mikania</taxon>
    </lineage>
</organism>
<feature type="compositionally biased region" description="Basic and acidic residues" evidence="5">
    <location>
        <begin position="911"/>
        <end position="922"/>
    </location>
</feature>
<feature type="domain" description="Myb-like" evidence="6">
    <location>
        <begin position="721"/>
        <end position="785"/>
    </location>
</feature>
<feature type="region of interest" description="Disordered" evidence="5">
    <location>
        <begin position="833"/>
        <end position="924"/>
    </location>
</feature>
<dbReference type="Gene3D" id="2.30.280.10">
    <property type="entry name" value="SRA-YDG"/>
    <property type="match status" value="1"/>
</dbReference>
<feature type="region of interest" description="Disordered" evidence="5">
    <location>
        <begin position="33"/>
        <end position="97"/>
    </location>
</feature>
<feature type="domain" description="Pre-SET" evidence="8">
    <location>
        <begin position="448"/>
        <end position="510"/>
    </location>
</feature>
<evidence type="ECO:0000313" key="11">
    <source>
        <dbReference type="Proteomes" id="UP000326396"/>
    </source>
</evidence>
<dbReference type="AlphaFoldDB" id="A0A5N6NPU4"/>
<feature type="compositionally biased region" description="Basic and acidic residues" evidence="5">
    <location>
        <begin position="79"/>
        <end position="95"/>
    </location>
</feature>
<dbReference type="SMART" id="SM00468">
    <property type="entry name" value="PreSET"/>
    <property type="match status" value="1"/>
</dbReference>
<dbReference type="InterPro" id="IPR036987">
    <property type="entry name" value="SRA-YDG_sf"/>
</dbReference>
<dbReference type="Pfam" id="PF02182">
    <property type="entry name" value="SAD_SRA"/>
    <property type="match status" value="1"/>
</dbReference>
<dbReference type="GO" id="GO:0042054">
    <property type="term" value="F:histone methyltransferase activity"/>
    <property type="evidence" value="ECO:0007669"/>
    <property type="project" value="InterPro"/>
</dbReference>
<accession>A0A5N6NPU4</accession>
<evidence type="ECO:0000259" key="7">
    <source>
        <dbReference type="PROSITE" id="PS50280"/>
    </source>
</evidence>
<dbReference type="SMART" id="SM00466">
    <property type="entry name" value="SRA"/>
    <property type="match status" value="1"/>
</dbReference>
<protein>
    <recommendedName>
        <fullName evidence="12">SET domain-containing protein</fullName>
    </recommendedName>
</protein>
<gene>
    <name evidence="10" type="ORF">E3N88_19937</name>
</gene>
<evidence type="ECO:0000256" key="2">
    <source>
        <dbReference type="ARBA" id="ARBA00022454"/>
    </source>
</evidence>
<comment type="caution">
    <text evidence="10">The sequence shown here is derived from an EMBL/GenBank/DDBJ whole genome shotgun (WGS) entry which is preliminary data.</text>
</comment>
<dbReference type="PANTHER" id="PTHR45660:SF95">
    <property type="entry name" value="SU(VAR)3-9-4-LIKE PROTEIN-RELATED"/>
    <property type="match status" value="1"/>
</dbReference>
<evidence type="ECO:0000313" key="10">
    <source>
        <dbReference type="EMBL" id="KAD4983266.1"/>
    </source>
</evidence>
<proteinExistence type="predicted"/>
<evidence type="ECO:0000259" key="9">
    <source>
        <dbReference type="PROSITE" id="PS51015"/>
    </source>
</evidence>
<feature type="domain" description="YDG" evidence="9">
    <location>
        <begin position="220"/>
        <end position="373"/>
    </location>
</feature>
<dbReference type="InterPro" id="IPR001214">
    <property type="entry name" value="SET_dom"/>
</dbReference>
<keyword evidence="3 4" id="KW-0539">Nucleus</keyword>
<dbReference type="PROSITE" id="PS51015">
    <property type="entry name" value="YDG"/>
    <property type="match status" value="1"/>
</dbReference>
<name>A0A5N6NPU4_9ASTR</name>
<dbReference type="GO" id="GO:0008270">
    <property type="term" value="F:zinc ion binding"/>
    <property type="evidence" value="ECO:0007669"/>
    <property type="project" value="InterPro"/>
</dbReference>
<evidence type="ECO:0000256" key="5">
    <source>
        <dbReference type="SAM" id="MobiDB-lite"/>
    </source>
</evidence>
<dbReference type="OrthoDB" id="5792673at2759"/>
<dbReference type="GO" id="GO:0003690">
    <property type="term" value="F:double-stranded DNA binding"/>
    <property type="evidence" value="ECO:0007669"/>
    <property type="project" value="TreeGrafter"/>
</dbReference>
<dbReference type="Pfam" id="PF05033">
    <property type="entry name" value="Pre-SET"/>
    <property type="match status" value="1"/>
</dbReference>